<dbReference type="Proteomes" id="UP001148838">
    <property type="component" value="Unassembled WGS sequence"/>
</dbReference>
<protein>
    <recommendedName>
        <fullName evidence="3">Mutator-like transposase domain-containing protein</fullName>
    </recommendedName>
</protein>
<feature type="signal peptide" evidence="2">
    <location>
        <begin position="1"/>
        <end position="20"/>
    </location>
</feature>
<keyword evidence="2" id="KW-0732">Signal</keyword>
<dbReference type="InterPro" id="IPR049012">
    <property type="entry name" value="Mutator_transp_dom"/>
</dbReference>
<keyword evidence="5" id="KW-1185">Reference proteome</keyword>
<gene>
    <name evidence="4" type="ORF">ANN_00623</name>
</gene>
<evidence type="ECO:0000259" key="3">
    <source>
        <dbReference type="Pfam" id="PF20700"/>
    </source>
</evidence>
<feature type="region of interest" description="Disordered" evidence="1">
    <location>
        <begin position="547"/>
        <end position="601"/>
    </location>
</feature>
<evidence type="ECO:0000256" key="2">
    <source>
        <dbReference type="SAM" id="SignalP"/>
    </source>
</evidence>
<sequence length="793" mass="88736">MPGLLIAKLLLPVYKTLVAALPSSRFRLREQEGVRGVRPPLTQAFIRLGATTDVVSNMLRDVRNELRDVYADPIVDGEIPPTLNIGVSYDGTWLTGGHSSMYGVGCVIDILIGSQDFGLHYSSLLSDGDAKTFNKLCKLQPYGPEHQIEKQECVNHVGKRLGTALRTVVLDSGKQRQQLSGQAHGSLKSATINKLQKYQSKAIYRNKRDTKTTKTAIYATLLHSISTDKKPQHSKCPPGEKSWYFYQKALAVGRKPEPHSEKKTNKNFNSESERFDKENVAKFFTILDEEQNKKAYAPDKIFNIDDTDLCVIQSRQPDVIALRGKCQVGAMTSAECTQGRKTALSERDEQNLASNLKIMAKWSFPLSRDEVLSVVQEYVEINGIKTPFKNGKPGHDWFKTFWARHNLTLKKPEPLEQNRRRATSDPFIIYDFYDKLEKVMSELSIFDKPNVIWNLDETSFSCDPYKSKGISGVGQKFHRNITGSGSPSTTLSLPENTSPNADPPPENSFENSLLSKIKRTEKKMTKRKRVDPTAKVITSEEYAQLVREKQTQAHEKKKKGIPKTAVVKAGPSNTKAKDDSCDSDSSEDEEWKESGDSLDDINLVNPDAVEMTVADEVKPGDFVLVNRLSTSQNQTSSKPSTSTENFVISPIDISPVPVLNKPSTSQRERKKGTACVVTSPPYKAQVEASLRSKEKSSSKSIAKIRSTVSRKRQLFPTSEYGNLSDSNEAVNVHHSRFGDINEPEDDAVCIFYAGKFSDDTREEEWIQCTLCESRVHSACSDTEKLDFICDYSK</sequence>
<proteinExistence type="predicted"/>
<organism evidence="4 5">
    <name type="scientific">Periplaneta americana</name>
    <name type="common">American cockroach</name>
    <name type="synonym">Blatta americana</name>
    <dbReference type="NCBI Taxonomy" id="6978"/>
    <lineage>
        <taxon>Eukaryota</taxon>
        <taxon>Metazoa</taxon>
        <taxon>Ecdysozoa</taxon>
        <taxon>Arthropoda</taxon>
        <taxon>Hexapoda</taxon>
        <taxon>Insecta</taxon>
        <taxon>Pterygota</taxon>
        <taxon>Neoptera</taxon>
        <taxon>Polyneoptera</taxon>
        <taxon>Dictyoptera</taxon>
        <taxon>Blattodea</taxon>
        <taxon>Blattoidea</taxon>
        <taxon>Blattidae</taxon>
        <taxon>Blattinae</taxon>
        <taxon>Periplaneta</taxon>
    </lineage>
</organism>
<comment type="caution">
    <text evidence="4">The sequence shown here is derived from an EMBL/GenBank/DDBJ whole genome shotgun (WGS) entry which is preliminary data.</text>
</comment>
<feature type="compositionally biased region" description="Acidic residues" evidence="1">
    <location>
        <begin position="581"/>
        <end position="599"/>
    </location>
</feature>
<reference evidence="4 5" key="1">
    <citation type="journal article" date="2022" name="Allergy">
        <title>Genome assembly and annotation of Periplaneta americana reveal a comprehensive cockroach allergen profile.</title>
        <authorList>
            <person name="Wang L."/>
            <person name="Xiong Q."/>
            <person name="Saelim N."/>
            <person name="Wang L."/>
            <person name="Nong W."/>
            <person name="Wan A.T."/>
            <person name="Shi M."/>
            <person name="Liu X."/>
            <person name="Cao Q."/>
            <person name="Hui J.H.L."/>
            <person name="Sookrung N."/>
            <person name="Leung T.F."/>
            <person name="Tungtrongchitr A."/>
            <person name="Tsui S.K.W."/>
        </authorList>
    </citation>
    <scope>NUCLEOTIDE SEQUENCE [LARGE SCALE GENOMIC DNA]</scope>
    <source>
        <strain evidence="4">PWHHKU_190912</strain>
    </source>
</reference>
<feature type="domain" description="Mutator-like transposase" evidence="3">
    <location>
        <begin position="117"/>
        <end position="243"/>
    </location>
</feature>
<name>A0ABQ8TT03_PERAM</name>
<accession>A0ABQ8TT03</accession>
<evidence type="ECO:0000313" key="4">
    <source>
        <dbReference type="EMBL" id="KAJ4449226.1"/>
    </source>
</evidence>
<dbReference type="EMBL" id="JAJSOF020000003">
    <property type="protein sequence ID" value="KAJ4449226.1"/>
    <property type="molecule type" value="Genomic_DNA"/>
</dbReference>
<feature type="chain" id="PRO_5047524329" description="Mutator-like transposase domain-containing protein" evidence="2">
    <location>
        <begin position="21"/>
        <end position="793"/>
    </location>
</feature>
<feature type="compositionally biased region" description="Low complexity" evidence="1">
    <location>
        <begin position="482"/>
        <end position="494"/>
    </location>
</feature>
<dbReference type="Pfam" id="PF20700">
    <property type="entry name" value="Mutator"/>
    <property type="match status" value="1"/>
</dbReference>
<evidence type="ECO:0000256" key="1">
    <source>
        <dbReference type="SAM" id="MobiDB-lite"/>
    </source>
</evidence>
<evidence type="ECO:0000313" key="5">
    <source>
        <dbReference type="Proteomes" id="UP001148838"/>
    </source>
</evidence>
<feature type="region of interest" description="Disordered" evidence="1">
    <location>
        <begin position="476"/>
        <end position="511"/>
    </location>
</feature>